<dbReference type="EMBL" id="JBHSBI010000017">
    <property type="protein sequence ID" value="MFC4011627.1"/>
    <property type="molecule type" value="Genomic_DNA"/>
</dbReference>
<comment type="caution">
    <text evidence="1">The sequence shown here is derived from an EMBL/GenBank/DDBJ whole genome shotgun (WGS) entry which is preliminary data.</text>
</comment>
<gene>
    <name evidence="1" type="ORF">ACFOY2_30655</name>
</gene>
<proteinExistence type="predicted"/>
<sequence>MVSARGRALTMMARRDSALAEELPWLTWLPERKGAGPETVGRPR</sequence>
<keyword evidence="2" id="KW-1185">Reference proteome</keyword>
<protein>
    <submittedName>
        <fullName evidence="1">Uncharacterized protein</fullName>
    </submittedName>
</protein>
<dbReference type="Proteomes" id="UP001595851">
    <property type="component" value="Unassembled WGS sequence"/>
</dbReference>
<accession>A0ABV8GCA4</accession>
<evidence type="ECO:0000313" key="2">
    <source>
        <dbReference type="Proteomes" id="UP001595851"/>
    </source>
</evidence>
<reference evidence="2" key="1">
    <citation type="journal article" date="2019" name="Int. J. Syst. Evol. Microbiol.">
        <title>The Global Catalogue of Microorganisms (GCM) 10K type strain sequencing project: providing services to taxonomists for standard genome sequencing and annotation.</title>
        <authorList>
            <consortium name="The Broad Institute Genomics Platform"/>
            <consortium name="The Broad Institute Genome Sequencing Center for Infectious Disease"/>
            <person name="Wu L."/>
            <person name="Ma J."/>
        </authorList>
    </citation>
    <scope>NUCLEOTIDE SEQUENCE [LARGE SCALE GENOMIC DNA]</scope>
    <source>
        <strain evidence="2">TBRC 1276</strain>
    </source>
</reference>
<organism evidence="1 2">
    <name type="scientific">Nonomuraea purpurea</name>
    <dbReference type="NCBI Taxonomy" id="1849276"/>
    <lineage>
        <taxon>Bacteria</taxon>
        <taxon>Bacillati</taxon>
        <taxon>Actinomycetota</taxon>
        <taxon>Actinomycetes</taxon>
        <taxon>Streptosporangiales</taxon>
        <taxon>Streptosporangiaceae</taxon>
        <taxon>Nonomuraea</taxon>
    </lineage>
</organism>
<evidence type="ECO:0000313" key="1">
    <source>
        <dbReference type="EMBL" id="MFC4011627.1"/>
    </source>
</evidence>
<dbReference type="RefSeq" id="WP_379531570.1">
    <property type="nucleotide sequence ID" value="NZ_JBHSBI010000017.1"/>
</dbReference>
<name>A0ABV8GCA4_9ACTN</name>